<dbReference type="PANTHER" id="PTHR37299:SF1">
    <property type="entry name" value="STAGE 0 SPORULATION PROTEIN A HOMOLOG"/>
    <property type="match status" value="1"/>
</dbReference>
<evidence type="ECO:0000313" key="6">
    <source>
        <dbReference type="Proteomes" id="UP000192391"/>
    </source>
</evidence>
<keyword evidence="3" id="KW-0597">Phosphoprotein</keyword>
<evidence type="ECO:0000256" key="2">
    <source>
        <dbReference type="ARBA" id="ARBA00024867"/>
    </source>
</evidence>
<dbReference type="Proteomes" id="UP000192391">
    <property type="component" value="Chromosome"/>
</dbReference>
<evidence type="ECO:0000256" key="1">
    <source>
        <dbReference type="ARBA" id="ARBA00018672"/>
    </source>
</evidence>
<dbReference type="Pfam" id="PF04397">
    <property type="entry name" value="LytTR"/>
    <property type="match status" value="1"/>
</dbReference>
<reference evidence="6" key="1">
    <citation type="journal article" date="2017" name="Sci. Rep.">
        <title>Determination of the Genome and Primary Transcriptome of Syngas Fermenting Eubacterium limosum ATCC 8486.</title>
        <authorList>
            <person name="Song Y."/>
            <person name="Shin J."/>
            <person name="Jeong Y."/>
            <person name="Jin S."/>
            <person name="Lee J.K."/>
            <person name="Kim D.R."/>
            <person name="Kim S.C."/>
            <person name="Cho S."/>
            <person name="Cho B.K."/>
        </authorList>
    </citation>
    <scope>NUCLEOTIDE SEQUENCE [LARGE SCALE GENOMIC DNA]</scope>
    <source>
        <strain evidence="6">ATCC 8486</strain>
    </source>
</reference>
<gene>
    <name evidence="5" type="ORF">B2M23_10265</name>
</gene>
<evidence type="ECO:0000313" key="5">
    <source>
        <dbReference type="EMBL" id="ARD65900.1"/>
    </source>
</evidence>
<evidence type="ECO:0000259" key="4">
    <source>
        <dbReference type="PROSITE" id="PS50110"/>
    </source>
</evidence>
<dbReference type="GO" id="GO:0000156">
    <property type="term" value="F:phosphorelay response regulator activity"/>
    <property type="evidence" value="ECO:0007669"/>
    <property type="project" value="InterPro"/>
</dbReference>
<dbReference type="InterPro" id="IPR011006">
    <property type="entry name" value="CheY-like_superfamily"/>
</dbReference>
<dbReference type="AlphaFoldDB" id="A0AAC9QU85"/>
<dbReference type="GO" id="GO:0003677">
    <property type="term" value="F:DNA binding"/>
    <property type="evidence" value="ECO:0007669"/>
    <property type="project" value="UniProtKB-KW"/>
</dbReference>
<feature type="domain" description="Response regulatory" evidence="4">
    <location>
        <begin position="4"/>
        <end position="122"/>
    </location>
</feature>
<dbReference type="KEGG" id="elim:B2M23_10265"/>
<dbReference type="EMBL" id="CP019962">
    <property type="protein sequence ID" value="ARD65900.1"/>
    <property type="molecule type" value="Genomic_DNA"/>
</dbReference>
<dbReference type="SMART" id="SM00448">
    <property type="entry name" value="REC"/>
    <property type="match status" value="1"/>
</dbReference>
<dbReference type="InterPro" id="IPR046947">
    <property type="entry name" value="LytR-like"/>
</dbReference>
<name>A0AAC9QU85_EUBLI</name>
<evidence type="ECO:0000256" key="3">
    <source>
        <dbReference type="PROSITE-ProRule" id="PRU00169"/>
    </source>
</evidence>
<feature type="modified residue" description="4-aspartylphosphate" evidence="3">
    <location>
        <position position="59"/>
    </location>
</feature>
<dbReference type="SUPFAM" id="SSF52172">
    <property type="entry name" value="CheY-like"/>
    <property type="match status" value="1"/>
</dbReference>
<protein>
    <recommendedName>
        <fullName evidence="1">Stage 0 sporulation protein A homolog</fullName>
    </recommendedName>
</protein>
<accession>A0AAC9QU85</accession>
<comment type="function">
    <text evidence="2">May play the central regulatory role in sporulation. It may be an element of the effector pathway responsible for the activation of sporulation genes in response to nutritional stress. Spo0A may act in concert with spo0H (a sigma factor) to control the expression of some genes that are critical to the sporulation process.</text>
</comment>
<dbReference type="InterPro" id="IPR007492">
    <property type="entry name" value="LytTR_DNA-bd_dom"/>
</dbReference>
<dbReference type="PANTHER" id="PTHR37299">
    <property type="entry name" value="TRANSCRIPTIONAL REGULATOR-RELATED"/>
    <property type="match status" value="1"/>
</dbReference>
<dbReference type="Pfam" id="PF00072">
    <property type="entry name" value="Response_reg"/>
    <property type="match status" value="1"/>
</dbReference>
<dbReference type="InterPro" id="IPR001789">
    <property type="entry name" value="Sig_transdc_resp-reg_receiver"/>
</dbReference>
<proteinExistence type="predicted"/>
<sequence>MAMLIILCEDNTVDREHATRLIEAAVSGIFPDYCLRVFEDAESCLKAIRKRPPDIAFIDIFLKEKNGIELAETVRKLNPEAAIIFLTTSNEFASESYRVRAVDYLLKPAGKKQVDEALRRCVRQRNEALVPLIIHQNREILKFDQRKIEKLESQGNWLLIYMGSGKVIRTRCPLKNVQEQLSADMLMLRRGVVVNMRAVQTIKNGTCRMKSGEEIMLSRQHAKIIRDKYYNYQYDLVRKDTP</sequence>
<dbReference type="Gene3D" id="2.40.50.1020">
    <property type="entry name" value="LytTr DNA-binding domain"/>
    <property type="match status" value="1"/>
</dbReference>
<dbReference type="Gene3D" id="3.40.50.2300">
    <property type="match status" value="1"/>
</dbReference>
<organism evidence="5 6">
    <name type="scientific">Eubacterium limosum</name>
    <dbReference type="NCBI Taxonomy" id="1736"/>
    <lineage>
        <taxon>Bacteria</taxon>
        <taxon>Bacillati</taxon>
        <taxon>Bacillota</taxon>
        <taxon>Clostridia</taxon>
        <taxon>Eubacteriales</taxon>
        <taxon>Eubacteriaceae</taxon>
        <taxon>Eubacterium</taxon>
    </lineage>
</organism>
<keyword evidence="5" id="KW-0238">DNA-binding</keyword>
<dbReference type="SMART" id="SM00850">
    <property type="entry name" value="LytTR"/>
    <property type="match status" value="1"/>
</dbReference>
<dbReference type="PROSITE" id="PS50110">
    <property type="entry name" value="RESPONSE_REGULATORY"/>
    <property type="match status" value="1"/>
</dbReference>